<dbReference type="SUPFAM" id="SSF49503">
    <property type="entry name" value="Cupredoxins"/>
    <property type="match status" value="1"/>
</dbReference>
<name>A0ABP8WYL6_9ACTN</name>
<feature type="compositionally biased region" description="Low complexity" evidence="1">
    <location>
        <begin position="21"/>
        <end position="35"/>
    </location>
</feature>
<feature type="region of interest" description="Disordered" evidence="1">
    <location>
        <begin position="21"/>
        <end position="44"/>
    </location>
</feature>
<comment type="caution">
    <text evidence="3">The sequence shown here is derived from an EMBL/GenBank/DDBJ whole genome shotgun (WGS) entry which is preliminary data.</text>
</comment>
<evidence type="ECO:0000313" key="4">
    <source>
        <dbReference type="Proteomes" id="UP001499974"/>
    </source>
</evidence>
<evidence type="ECO:0000256" key="1">
    <source>
        <dbReference type="SAM" id="MobiDB-lite"/>
    </source>
</evidence>
<dbReference type="InterPro" id="IPR008972">
    <property type="entry name" value="Cupredoxin"/>
</dbReference>
<dbReference type="PROSITE" id="PS51257">
    <property type="entry name" value="PROKAR_LIPOPROTEIN"/>
    <property type="match status" value="1"/>
</dbReference>
<protein>
    <recommendedName>
        <fullName evidence="5">Lipoprotein</fullName>
    </recommendedName>
</protein>
<evidence type="ECO:0008006" key="5">
    <source>
        <dbReference type="Google" id="ProtNLM"/>
    </source>
</evidence>
<reference evidence="4" key="1">
    <citation type="journal article" date="2019" name="Int. J. Syst. Evol. Microbiol.">
        <title>The Global Catalogue of Microorganisms (GCM) 10K type strain sequencing project: providing services to taxonomists for standard genome sequencing and annotation.</title>
        <authorList>
            <consortium name="The Broad Institute Genomics Platform"/>
            <consortium name="The Broad Institute Genome Sequencing Center for Infectious Disease"/>
            <person name="Wu L."/>
            <person name="Ma J."/>
        </authorList>
    </citation>
    <scope>NUCLEOTIDE SEQUENCE [LARGE SCALE GENOMIC DNA]</scope>
    <source>
        <strain evidence="4">JCM 18531</strain>
    </source>
</reference>
<dbReference type="RefSeq" id="WP_345520171.1">
    <property type="nucleotide sequence ID" value="NZ_BAABKM010000002.1"/>
</dbReference>
<dbReference type="Proteomes" id="UP001499974">
    <property type="component" value="Unassembled WGS sequence"/>
</dbReference>
<sequence>MRRTLAAAAVVLATLTFATACGDSDSPSDSGSSDPKVIKVTFDGDSVTPNGERIEVATGQDIELEVTADVAGEIHVHSSPEQELEYPAGESTQTIKGMDQPGTVDVESHHLDKVIVQLEVK</sequence>
<keyword evidence="2" id="KW-0732">Signal</keyword>
<dbReference type="EMBL" id="BAABKM010000002">
    <property type="protein sequence ID" value="GAA4697485.1"/>
    <property type="molecule type" value="Genomic_DNA"/>
</dbReference>
<evidence type="ECO:0000313" key="3">
    <source>
        <dbReference type="EMBL" id="GAA4697485.1"/>
    </source>
</evidence>
<accession>A0ABP8WYL6</accession>
<proteinExistence type="predicted"/>
<feature type="chain" id="PRO_5045235309" description="Lipoprotein" evidence="2">
    <location>
        <begin position="21"/>
        <end position="121"/>
    </location>
</feature>
<keyword evidence="4" id="KW-1185">Reference proteome</keyword>
<evidence type="ECO:0000256" key="2">
    <source>
        <dbReference type="SAM" id="SignalP"/>
    </source>
</evidence>
<organism evidence="3 4">
    <name type="scientific">Nocardioides conyzicola</name>
    <dbReference type="NCBI Taxonomy" id="1651781"/>
    <lineage>
        <taxon>Bacteria</taxon>
        <taxon>Bacillati</taxon>
        <taxon>Actinomycetota</taxon>
        <taxon>Actinomycetes</taxon>
        <taxon>Propionibacteriales</taxon>
        <taxon>Nocardioidaceae</taxon>
        <taxon>Nocardioides</taxon>
    </lineage>
</organism>
<gene>
    <name evidence="3" type="ORF">GCM10023349_11580</name>
</gene>
<feature type="signal peptide" evidence="2">
    <location>
        <begin position="1"/>
        <end position="20"/>
    </location>
</feature>